<evidence type="ECO:0000256" key="3">
    <source>
        <dbReference type="ARBA" id="ARBA00022912"/>
    </source>
</evidence>
<accession>A0ABV8B2Y8</accession>
<keyword evidence="3 5" id="KW-0904">Protein phosphatase</keyword>
<keyword evidence="7" id="KW-1185">Reference proteome</keyword>
<gene>
    <name evidence="6" type="ORF">ACFOU2_14615</name>
</gene>
<evidence type="ECO:0000256" key="1">
    <source>
        <dbReference type="ARBA" id="ARBA00005750"/>
    </source>
</evidence>
<dbReference type="PIRSF" id="PIRSF016557">
    <property type="entry name" value="Caps_synth_CpsB"/>
    <property type="match status" value="1"/>
</dbReference>
<sequence>MIDIHCHILPNIDDGAKTIEDSLEMAKIAVADGITTIIATPHHQNGRFINVKSSIIERVKELNEELTKQSIPLTILPGQEPRIYGELVEDYEKGEVLTLNDGKKYVMVEFSSSQVPKYAEQLLFDIQLQGLNPVIVHPERNAQIMEQPDLLYDFVKKGALTQVTASSVTGHFGKKIQKFSQQLIEANLTHFIASDAHNTSGRTFRLSEAYNIIEKQYGTNMVYFFTENAEYLVKGQMVDRGEPHKVKRKKFLGIF</sequence>
<dbReference type="Proteomes" id="UP001595752">
    <property type="component" value="Unassembled WGS sequence"/>
</dbReference>
<dbReference type="SUPFAM" id="SSF89550">
    <property type="entry name" value="PHP domain-like"/>
    <property type="match status" value="1"/>
</dbReference>
<evidence type="ECO:0000313" key="7">
    <source>
        <dbReference type="Proteomes" id="UP001595752"/>
    </source>
</evidence>
<comment type="similarity">
    <text evidence="1 5">Belongs to the metallo-dependent hydrolases superfamily. CpsB/CapC family.</text>
</comment>
<dbReference type="EC" id="3.1.3.48" evidence="5"/>
<dbReference type="RefSeq" id="WP_377916288.1">
    <property type="nucleotide sequence ID" value="NZ_JBHRZT010000052.1"/>
</dbReference>
<evidence type="ECO:0000256" key="5">
    <source>
        <dbReference type="PIRNR" id="PIRNR016557"/>
    </source>
</evidence>
<keyword evidence="2 5" id="KW-0378">Hydrolase</keyword>
<dbReference type="Gene3D" id="3.20.20.140">
    <property type="entry name" value="Metal-dependent hydrolases"/>
    <property type="match status" value="1"/>
</dbReference>
<comment type="catalytic activity">
    <reaction evidence="4 5">
        <text>O-phospho-L-tyrosyl-[protein] + H2O = L-tyrosyl-[protein] + phosphate</text>
        <dbReference type="Rhea" id="RHEA:10684"/>
        <dbReference type="Rhea" id="RHEA-COMP:10136"/>
        <dbReference type="Rhea" id="RHEA-COMP:20101"/>
        <dbReference type="ChEBI" id="CHEBI:15377"/>
        <dbReference type="ChEBI" id="CHEBI:43474"/>
        <dbReference type="ChEBI" id="CHEBI:46858"/>
        <dbReference type="ChEBI" id="CHEBI:61978"/>
        <dbReference type="EC" id="3.1.3.48"/>
    </reaction>
</comment>
<evidence type="ECO:0000313" key="6">
    <source>
        <dbReference type="EMBL" id="MFC3884658.1"/>
    </source>
</evidence>
<dbReference type="Pfam" id="PF19567">
    <property type="entry name" value="CpsB_CapC"/>
    <property type="match status" value="1"/>
</dbReference>
<dbReference type="PANTHER" id="PTHR39181">
    <property type="entry name" value="TYROSINE-PROTEIN PHOSPHATASE YWQE"/>
    <property type="match status" value="1"/>
</dbReference>
<dbReference type="InterPro" id="IPR016667">
    <property type="entry name" value="Caps_polysacc_synth_CpsB/CapC"/>
</dbReference>
<protein>
    <recommendedName>
        <fullName evidence="5">Tyrosine-protein phosphatase</fullName>
        <ecNumber evidence="5">3.1.3.48</ecNumber>
    </recommendedName>
</protein>
<comment type="caution">
    <text evidence="6">The sequence shown here is derived from an EMBL/GenBank/DDBJ whole genome shotgun (WGS) entry which is preliminary data.</text>
</comment>
<name>A0ABV8B2Y8_9BACI</name>
<dbReference type="PANTHER" id="PTHR39181:SF1">
    <property type="entry name" value="TYROSINE-PROTEIN PHOSPHATASE YWQE"/>
    <property type="match status" value="1"/>
</dbReference>
<evidence type="ECO:0000256" key="2">
    <source>
        <dbReference type="ARBA" id="ARBA00022801"/>
    </source>
</evidence>
<evidence type="ECO:0000256" key="4">
    <source>
        <dbReference type="ARBA" id="ARBA00051722"/>
    </source>
</evidence>
<organism evidence="6 7">
    <name type="scientific">Bacillus songklensis</name>
    <dbReference type="NCBI Taxonomy" id="1069116"/>
    <lineage>
        <taxon>Bacteria</taxon>
        <taxon>Bacillati</taxon>
        <taxon>Bacillota</taxon>
        <taxon>Bacilli</taxon>
        <taxon>Bacillales</taxon>
        <taxon>Bacillaceae</taxon>
        <taxon>Bacillus</taxon>
    </lineage>
</organism>
<dbReference type="InterPro" id="IPR016195">
    <property type="entry name" value="Pol/histidinol_Pase-like"/>
</dbReference>
<proteinExistence type="inferred from homology"/>
<dbReference type="EMBL" id="JBHRZT010000052">
    <property type="protein sequence ID" value="MFC3884658.1"/>
    <property type="molecule type" value="Genomic_DNA"/>
</dbReference>
<reference evidence="7" key="1">
    <citation type="journal article" date="2019" name="Int. J. Syst. Evol. Microbiol.">
        <title>The Global Catalogue of Microorganisms (GCM) 10K type strain sequencing project: providing services to taxonomists for standard genome sequencing and annotation.</title>
        <authorList>
            <consortium name="The Broad Institute Genomics Platform"/>
            <consortium name="The Broad Institute Genome Sequencing Center for Infectious Disease"/>
            <person name="Wu L."/>
            <person name="Ma J."/>
        </authorList>
    </citation>
    <scope>NUCLEOTIDE SEQUENCE [LARGE SCALE GENOMIC DNA]</scope>
    <source>
        <strain evidence="7">CCUG 61889</strain>
    </source>
</reference>